<evidence type="ECO:0000256" key="2">
    <source>
        <dbReference type="ARBA" id="ARBA00005145"/>
    </source>
</evidence>
<comment type="cofactor">
    <cofactor evidence="12">
        <name>(R)-lipoate</name>
        <dbReference type="ChEBI" id="CHEBI:83088"/>
    </cofactor>
    <text evidence="12">Binds 1 lipoyl cofactor covalently.</text>
</comment>
<evidence type="ECO:0000256" key="9">
    <source>
        <dbReference type="ARBA" id="ARBA00022823"/>
    </source>
</evidence>
<evidence type="ECO:0000256" key="8">
    <source>
        <dbReference type="ARBA" id="ARBA00022679"/>
    </source>
</evidence>
<sequence>MAEVKVPDMGESISEGTLIKWYVKKGDRVTQGDLLAELETDKVNVEINAEMDGHIEDIHHSEGDTVEVGQVIATMSEGSPSNAESTDSKDSDASASDSPISEEGSRESEQDKSEANGSSRPDQNRQQADDMEAYYATPSARKYAREHGIRLGDVEARDPYGRLKKEDVREQHRKQQSSSGASSSEENQTAEDHAPKQTSQKRDQASESTSAQASGQKTQPSNKDGASQDEDGIKRERMSRRRQTIAKRLVDAQHQSAMLTTFNEVDMTAILDLRKRRKDRFQEKHDVKLGFMSFFTKAVIGALKAYPRLNAEIDGEDMLIKSFYDIGIAVSAKEGLVVPVLRDADRKSFAELEQEIAELARKAQENKLTLRELQGGSFTITNGGVFGSLLSTPILNPPQVGILGMHKIQLRPIAIDEERMENRPMMYIALSYDHRIVDGAEAVQFLVRLKELLEDPEALMLEG</sequence>
<evidence type="ECO:0000256" key="12">
    <source>
        <dbReference type="RuleBase" id="RU361138"/>
    </source>
</evidence>
<feature type="compositionally biased region" description="Polar residues" evidence="14">
    <location>
        <begin position="115"/>
        <end position="126"/>
    </location>
</feature>
<dbReference type="Pfam" id="PF00198">
    <property type="entry name" value="2-oxoacid_dh"/>
    <property type="match status" value="1"/>
</dbReference>
<dbReference type="Proteomes" id="UP001597497">
    <property type="component" value="Unassembled WGS sequence"/>
</dbReference>
<comment type="pathway">
    <text evidence="2 12">Amino-acid degradation; L-lysine degradation via saccharopine pathway; glutaryl-CoA from L-lysine: step 6/6.</text>
</comment>
<dbReference type="CDD" id="cd06849">
    <property type="entry name" value="lipoyl_domain"/>
    <property type="match status" value="1"/>
</dbReference>
<keyword evidence="10 12" id="KW-0012">Acyltransferase</keyword>
<evidence type="ECO:0000259" key="16">
    <source>
        <dbReference type="PROSITE" id="PS51826"/>
    </source>
</evidence>
<evidence type="ECO:0000256" key="14">
    <source>
        <dbReference type="SAM" id="MobiDB-lite"/>
    </source>
</evidence>
<feature type="compositionally biased region" description="Basic and acidic residues" evidence="14">
    <location>
        <begin position="190"/>
        <end position="205"/>
    </location>
</feature>
<feature type="domain" description="Lipoyl-binding" evidence="15">
    <location>
        <begin position="1"/>
        <end position="76"/>
    </location>
</feature>
<dbReference type="NCBIfam" id="NF004309">
    <property type="entry name" value="PRK05704.1"/>
    <property type="match status" value="1"/>
</dbReference>
<dbReference type="PANTHER" id="PTHR43416:SF5">
    <property type="entry name" value="DIHYDROLIPOYLLYSINE-RESIDUE SUCCINYLTRANSFERASE COMPONENT OF 2-OXOGLUTARATE DEHYDROGENASE COMPLEX, MITOCHONDRIAL"/>
    <property type="match status" value="1"/>
</dbReference>
<dbReference type="SUPFAM" id="SSF51230">
    <property type="entry name" value="Single hybrid motif"/>
    <property type="match status" value="1"/>
</dbReference>
<evidence type="ECO:0000256" key="6">
    <source>
        <dbReference type="ARBA" id="ARBA00019511"/>
    </source>
</evidence>
<feature type="compositionally biased region" description="Low complexity" evidence="14">
    <location>
        <begin position="93"/>
        <end position="102"/>
    </location>
</feature>
<dbReference type="PROSITE" id="PS50968">
    <property type="entry name" value="BIOTINYL_LIPOYL"/>
    <property type="match status" value="1"/>
</dbReference>
<comment type="catalytic activity">
    <reaction evidence="11 12">
        <text>N(6)-[(R)-dihydrolipoyl]-L-lysyl-[protein] + succinyl-CoA = N(6)-[(R)-S(8)-succinyldihydrolipoyl]-L-lysyl-[protein] + CoA</text>
        <dbReference type="Rhea" id="RHEA:15213"/>
        <dbReference type="Rhea" id="RHEA-COMP:10475"/>
        <dbReference type="Rhea" id="RHEA-COMP:20092"/>
        <dbReference type="ChEBI" id="CHEBI:57287"/>
        <dbReference type="ChEBI" id="CHEBI:57292"/>
        <dbReference type="ChEBI" id="CHEBI:83100"/>
        <dbReference type="ChEBI" id="CHEBI:83120"/>
        <dbReference type="EC" id="2.3.1.61"/>
    </reaction>
</comment>
<dbReference type="InterPro" id="IPR036625">
    <property type="entry name" value="E3-bd_dom_sf"/>
</dbReference>
<feature type="compositionally biased region" description="Basic and acidic residues" evidence="14">
    <location>
        <begin position="103"/>
        <end position="114"/>
    </location>
</feature>
<name>A0ABW5R6C5_9BACL</name>
<dbReference type="PROSITE" id="PS00189">
    <property type="entry name" value="LIPOYL"/>
    <property type="match status" value="1"/>
</dbReference>
<dbReference type="InterPro" id="IPR004167">
    <property type="entry name" value="PSBD"/>
</dbReference>
<dbReference type="InterPro" id="IPR011053">
    <property type="entry name" value="Single_hybrid_motif"/>
</dbReference>
<evidence type="ECO:0000256" key="10">
    <source>
        <dbReference type="ARBA" id="ARBA00023315"/>
    </source>
</evidence>
<evidence type="ECO:0000256" key="13">
    <source>
        <dbReference type="SAM" id="Coils"/>
    </source>
</evidence>
<dbReference type="Pfam" id="PF02817">
    <property type="entry name" value="E3_binding"/>
    <property type="match status" value="1"/>
</dbReference>
<accession>A0ABW5R6C5</accession>
<dbReference type="SUPFAM" id="SSF52777">
    <property type="entry name" value="CoA-dependent acyltransferases"/>
    <property type="match status" value="1"/>
</dbReference>
<feature type="coiled-coil region" evidence="13">
    <location>
        <begin position="342"/>
        <end position="369"/>
    </location>
</feature>
<keyword evidence="8 12" id="KW-0808">Transferase</keyword>
<protein>
    <recommendedName>
        <fullName evidence="6 12">Dihydrolipoyllysine-residue succinyltransferase component of 2-oxoglutarate dehydrogenase complex</fullName>
        <ecNumber evidence="5 12">2.3.1.61</ecNumber>
    </recommendedName>
    <alternativeName>
        <fullName evidence="12">2-oxoglutarate dehydrogenase complex component E2</fullName>
    </alternativeName>
</protein>
<dbReference type="EMBL" id="JBHUMM010000001">
    <property type="protein sequence ID" value="MFD2670286.1"/>
    <property type="molecule type" value="Genomic_DNA"/>
</dbReference>
<comment type="caution">
    <text evidence="17">The sequence shown here is derived from an EMBL/GenBank/DDBJ whole genome shotgun (WGS) entry which is preliminary data.</text>
</comment>
<dbReference type="InterPro" id="IPR001078">
    <property type="entry name" value="2-oxoacid_DH_actylTfrase"/>
</dbReference>
<dbReference type="EC" id="2.3.1.61" evidence="5 12"/>
<evidence type="ECO:0000313" key="17">
    <source>
        <dbReference type="EMBL" id="MFD2670286.1"/>
    </source>
</evidence>
<dbReference type="NCBIfam" id="TIGR01347">
    <property type="entry name" value="sucB"/>
    <property type="match status" value="1"/>
</dbReference>
<dbReference type="InterPro" id="IPR023213">
    <property type="entry name" value="CAT-like_dom_sf"/>
</dbReference>
<dbReference type="GO" id="GO:0004149">
    <property type="term" value="F:dihydrolipoyllysine-residue succinyltransferase activity"/>
    <property type="evidence" value="ECO:0007669"/>
    <property type="project" value="UniProtKB-EC"/>
</dbReference>
<organism evidence="17 18">
    <name type="scientific">Marinicrinis sediminis</name>
    <dbReference type="NCBI Taxonomy" id="1652465"/>
    <lineage>
        <taxon>Bacteria</taxon>
        <taxon>Bacillati</taxon>
        <taxon>Bacillota</taxon>
        <taxon>Bacilli</taxon>
        <taxon>Bacillales</taxon>
        <taxon>Paenibacillaceae</taxon>
    </lineage>
</organism>
<dbReference type="PANTHER" id="PTHR43416">
    <property type="entry name" value="DIHYDROLIPOYLLYSINE-RESIDUE SUCCINYLTRANSFERASE COMPONENT OF 2-OXOGLUTARATE DEHYDROGENASE COMPLEX, MITOCHONDRIAL-RELATED"/>
    <property type="match status" value="1"/>
</dbReference>
<comment type="subunit">
    <text evidence="4">Forms a 24-polypeptide structural core with octahedral symmetry. Part of the 2-oxoglutarate dehydrogenase (OGDH) complex composed of E1 (2-oxoglutarate dehydrogenase), E2 (dihydrolipoamide succinyltransferase) and E3 (dihydrolipoamide dehydrogenase); the complex contains multiple copies of the three enzymatic components (E1, E2 and E3).</text>
</comment>
<dbReference type="Pfam" id="PF00364">
    <property type="entry name" value="Biotin_lipoyl"/>
    <property type="match status" value="1"/>
</dbReference>
<evidence type="ECO:0000313" key="18">
    <source>
        <dbReference type="Proteomes" id="UP001597497"/>
    </source>
</evidence>
<dbReference type="RefSeq" id="WP_379927623.1">
    <property type="nucleotide sequence ID" value="NZ_JBHUMM010000001.1"/>
</dbReference>
<feature type="compositionally biased region" description="Polar residues" evidence="14">
    <location>
        <begin position="206"/>
        <end position="225"/>
    </location>
</feature>
<dbReference type="Gene3D" id="3.30.559.10">
    <property type="entry name" value="Chloramphenicol acetyltransferase-like domain"/>
    <property type="match status" value="1"/>
</dbReference>
<dbReference type="InterPro" id="IPR000089">
    <property type="entry name" value="Biotin_lipoyl"/>
</dbReference>
<proteinExistence type="inferred from homology"/>
<evidence type="ECO:0000256" key="4">
    <source>
        <dbReference type="ARBA" id="ARBA00011666"/>
    </source>
</evidence>
<dbReference type="Gene3D" id="4.10.320.10">
    <property type="entry name" value="E3-binding domain"/>
    <property type="match status" value="1"/>
</dbReference>
<feature type="domain" description="Peripheral subunit-binding (PSBD)" evidence="16">
    <location>
        <begin position="135"/>
        <end position="172"/>
    </location>
</feature>
<keyword evidence="13" id="KW-0175">Coiled coil</keyword>
<evidence type="ECO:0000256" key="7">
    <source>
        <dbReference type="ARBA" id="ARBA00022532"/>
    </source>
</evidence>
<dbReference type="InterPro" id="IPR003016">
    <property type="entry name" value="2-oxoA_DH_lipoyl-BS"/>
</dbReference>
<feature type="compositionally biased region" description="Basic and acidic residues" evidence="14">
    <location>
        <begin position="143"/>
        <end position="170"/>
    </location>
</feature>
<evidence type="ECO:0000256" key="5">
    <source>
        <dbReference type="ARBA" id="ARBA00012945"/>
    </source>
</evidence>
<keyword evidence="7 12" id="KW-0816">Tricarboxylic acid cycle</keyword>
<evidence type="ECO:0000259" key="15">
    <source>
        <dbReference type="PROSITE" id="PS50968"/>
    </source>
</evidence>
<dbReference type="Gene3D" id="2.40.50.100">
    <property type="match status" value="1"/>
</dbReference>
<dbReference type="SUPFAM" id="SSF47005">
    <property type="entry name" value="Peripheral subunit-binding domain of 2-oxo acid dehydrogenase complex"/>
    <property type="match status" value="1"/>
</dbReference>
<evidence type="ECO:0000256" key="11">
    <source>
        <dbReference type="ARBA" id="ARBA00052761"/>
    </source>
</evidence>
<feature type="region of interest" description="Disordered" evidence="14">
    <location>
        <begin position="74"/>
        <end position="241"/>
    </location>
</feature>
<dbReference type="InterPro" id="IPR006255">
    <property type="entry name" value="SucB"/>
</dbReference>
<comment type="function">
    <text evidence="1 12">E2 component of the 2-oxoglutarate dehydrogenase (OGDH) complex which catalyzes the second step in the conversion of 2-oxoglutarate to succinyl-CoA and CO(2).</text>
</comment>
<dbReference type="InterPro" id="IPR050537">
    <property type="entry name" value="2-oxoacid_dehydrogenase"/>
</dbReference>
<dbReference type="PROSITE" id="PS51826">
    <property type="entry name" value="PSBD"/>
    <property type="match status" value="1"/>
</dbReference>
<evidence type="ECO:0000256" key="1">
    <source>
        <dbReference type="ARBA" id="ARBA00004052"/>
    </source>
</evidence>
<reference evidence="18" key="1">
    <citation type="journal article" date="2019" name="Int. J. Syst. Evol. Microbiol.">
        <title>The Global Catalogue of Microorganisms (GCM) 10K type strain sequencing project: providing services to taxonomists for standard genome sequencing and annotation.</title>
        <authorList>
            <consortium name="The Broad Institute Genomics Platform"/>
            <consortium name="The Broad Institute Genome Sequencing Center for Infectious Disease"/>
            <person name="Wu L."/>
            <person name="Ma J."/>
        </authorList>
    </citation>
    <scope>NUCLEOTIDE SEQUENCE [LARGE SCALE GENOMIC DNA]</scope>
    <source>
        <strain evidence="18">KCTC 33676</strain>
    </source>
</reference>
<comment type="similarity">
    <text evidence="3 12">Belongs to the 2-oxoacid dehydrogenase family.</text>
</comment>
<gene>
    <name evidence="17" type="primary">odhB</name>
    <name evidence="17" type="ORF">ACFSUC_01535</name>
</gene>
<keyword evidence="18" id="KW-1185">Reference proteome</keyword>
<evidence type="ECO:0000256" key="3">
    <source>
        <dbReference type="ARBA" id="ARBA00007317"/>
    </source>
</evidence>
<keyword evidence="9 12" id="KW-0450">Lipoyl</keyword>